<evidence type="ECO:0000256" key="6">
    <source>
        <dbReference type="ARBA" id="ARBA00023136"/>
    </source>
</evidence>
<feature type="transmembrane region" description="Helical" evidence="7">
    <location>
        <begin position="12"/>
        <end position="29"/>
    </location>
</feature>
<evidence type="ECO:0000256" key="4">
    <source>
        <dbReference type="ARBA" id="ARBA00022692"/>
    </source>
</evidence>
<dbReference type="InterPro" id="IPR050622">
    <property type="entry name" value="CPA3_antiporter_subunitB"/>
</dbReference>
<evidence type="ECO:0000256" key="5">
    <source>
        <dbReference type="ARBA" id="ARBA00022989"/>
    </source>
</evidence>
<dbReference type="PANTHER" id="PTHR33932:SF4">
    <property type="entry name" value="NA(+)_H(+) ANTIPORTER SUBUNIT B"/>
    <property type="match status" value="1"/>
</dbReference>
<comment type="similarity">
    <text evidence="2">Belongs to the CPA3 antiporters (TC 2.A.63) subunit B family.</text>
</comment>
<protein>
    <submittedName>
        <fullName evidence="9">Na(+)/H(+) antiporter subunit B</fullName>
    </submittedName>
</protein>
<sequence length="156" mass="16255">MKSLILSVASRALMPTLLIVSFYVLWRGHNEPGGGFIGGLVAVLGLVIMSKAEGVRAARDFLRIEPLSLAAIGLGCSVVSGVWGYIVYGTVLKGVWPFITVAADGSKSGLPVGSIFLFDLGVYLVVIGGVLGMLFAMEEVVAPEPDEDETRDGGAG</sequence>
<dbReference type="EMBL" id="WUWG01000001">
    <property type="protein sequence ID" value="MXU63874.1"/>
    <property type="molecule type" value="Genomic_DNA"/>
</dbReference>
<feature type="domain" description="Na+/H+ antiporter MnhB subunit-related protein" evidence="8">
    <location>
        <begin position="5"/>
        <end position="131"/>
    </location>
</feature>
<feature type="transmembrane region" description="Helical" evidence="7">
    <location>
        <begin position="35"/>
        <end position="55"/>
    </location>
</feature>
<dbReference type="AlphaFoldDB" id="A0A6B0TR82"/>
<keyword evidence="6 7" id="KW-0472">Membrane</keyword>
<name>A0A6B0TR82_9RHOB</name>
<keyword evidence="10" id="KW-1185">Reference proteome</keyword>
<organism evidence="9 10">
    <name type="scientific">Oceanomicrobium pacificus</name>
    <dbReference type="NCBI Taxonomy" id="2692916"/>
    <lineage>
        <taxon>Bacteria</taxon>
        <taxon>Pseudomonadati</taxon>
        <taxon>Pseudomonadota</taxon>
        <taxon>Alphaproteobacteria</taxon>
        <taxon>Rhodobacterales</taxon>
        <taxon>Paracoccaceae</taxon>
        <taxon>Oceanomicrobium</taxon>
    </lineage>
</organism>
<evidence type="ECO:0000313" key="9">
    <source>
        <dbReference type="EMBL" id="MXU63874.1"/>
    </source>
</evidence>
<dbReference type="Proteomes" id="UP000436016">
    <property type="component" value="Unassembled WGS sequence"/>
</dbReference>
<keyword evidence="3" id="KW-1003">Cell membrane</keyword>
<dbReference type="PANTHER" id="PTHR33932">
    <property type="entry name" value="NA(+)/H(+) ANTIPORTER SUBUNIT B"/>
    <property type="match status" value="1"/>
</dbReference>
<evidence type="ECO:0000259" key="8">
    <source>
        <dbReference type="Pfam" id="PF04039"/>
    </source>
</evidence>
<feature type="transmembrane region" description="Helical" evidence="7">
    <location>
        <begin position="67"/>
        <end position="88"/>
    </location>
</feature>
<evidence type="ECO:0000256" key="7">
    <source>
        <dbReference type="SAM" id="Phobius"/>
    </source>
</evidence>
<accession>A0A6B0TR82</accession>
<proteinExistence type="inferred from homology"/>
<dbReference type="RefSeq" id="WP_160850873.1">
    <property type="nucleotide sequence ID" value="NZ_WUWG01000001.1"/>
</dbReference>
<dbReference type="GO" id="GO:0005886">
    <property type="term" value="C:plasma membrane"/>
    <property type="evidence" value="ECO:0007669"/>
    <property type="project" value="UniProtKB-SubCell"/>
</dbReference>
<evidence type="ECO:0000256" key="3">
    <source>
        <dbReference type="ARBA" id="ARBA00022475"/>
    </source>
</evidence>
<keyword evidence="4 7" id="KW-0812">Transmembrane</keyword>
<reference evidence="9 10" key="1">
    <citation type="submission" date="2019-12" db="EMBL/GenBank/DDBJ databases">
        <title>Strain KN286 was isolated from seawater, which was collected from Caroline Seamount in the tropical western Pacific.</title>
        <authorList>
            <person name="Wang Q."/>
        </authorList>
    </citation>
    <scope>NUCLEOTIDE SEQUENCE [LARGE SCALE GENOMIC DNA]</scope>
    <source>
        <strain evidence="9 10">KN286</strain>
    </source>
</reference>
<comment type="subcellular location">
    <subcellularLocation>
        <location evidence="1">Cell membrane</location>
        <topology evidence="1">Multi-pass membrane protein</topology>
    </subcellularLocation>
</comment>
<dbReference type="Pfam" id="PF04039">
    <property type="entry name" value="MnhB"/>
    <property type="match status" value="1"/>
</dbReference>
<gene>
    <name evidence="9" type="ORF">GSH16_00340</name>
</gene>
<feature type="transmembrane region" description="Helical" evidence="7">
    <location>
        <begin position="115"/>
        <end position="136"/>
    </location>
</feature>
<dbReference type="InterPro" id="IPR007182">
    <property type="entry name" value="MnhB"/>
</dbReference>
<evidence type="ECO:0000256" key="2">
    <source>
        <dbReference type="ARBA" id="ARBA00009425"/>
    </source>
</evidence>
<evidence type="ECO:0000313" key="10">
    <source>
        <dbReference type="Proteomes" id="UP000436016"/>
    </source>
</evidence>
<comment type="caution">
    <text evidence="9">The sequence shown here is derived from an EMBL/GenBank/DDBJ whole genome shotgun (WGS) entry which is preliminary data.</text>
</comment>
<evidence type="ECO:0000256" key="1">
    <source>
        <dbReference type="ARBA" id="ARBA00004651"/>
    </source>
</evidence>
<keyword evidence="5 7" id="KW-1133">Transmembrane helix</keyword>